<dbReference type="CDD" id="cd17926">
    <property type="entry name" value="DEXHc_RE"/>
    <property type="match status" value="1"/>
</dbReference>
<evidence type="ECO:0000259" key="5">
    <source>
        <dbReference type="PROSITE" id="PS51192"/>
    </source>
</evidence>
<dbReference type="InterPro" id="IPR014001">
    <property type="entry name" value="Helicase_ATP-bd"/>
</dbReference>
<dbReference type="PANTHER" id="PTHR11274:SF0">
    <property type="entry name" value="GENERAL TRANSCRIPTION AND DNA REPAIR FACTOR IIH HELICASE SUBUNIT XPB"/>
    <property type="match status" value="1"/>
</dbReference>
<dbReference type="InterPro" id="IPR006935">
    <property type="entry name" value="Helicase/UvrB_N"/>
</dbReference>
<dbReference type="PROSITE" id="PS51194">
    <property type="entry name" value="HELICASE_CTER"/>
    <property type="match status" value="1"/>
</dbReference>
<evidence type="ECO:0000259" key="6">
    <source>
        <dbReference type="PROSITE" id="PS51194"/>
    </source>
</evidence>
<accession>A0A1I0H9S0</accession>
<evidence type="ECO:0000313" key="8">
    <source>
        <dbReference type="Proteomes" id="UP000181981"/>
    </source>
</evidence>
<dbReference type="Pfam" id="PF22548">
    <property type="entry name" value="AEP-TOTE"/>
    <property type="match status" value="1"/>
</dbReference>
<evidence type="ECO:0000256" key="3">
    <source>
        <dbReference type="ARBA" id="ARBA00022806"/>
    </source>
</evidence>
<dbReference type="InterPro" id="IPR054347">
    <property type="entry name" value="TOTE_primase"/>
</dbReference>
<dbReference type="GO" id="GO:0005524">
    <property type="term" value="F:ATP binding"/>
    <property type="evidence" value="ECO:0007669"/>
    <property type="project" value="UniProtKB-KW"/>
</dbReference>
<keyword evidence="1" id="KW-0547">Nucleotide-binding</keyword>
<keyword evidence="2" id="KW-0378">Hydrolase</keyword>
<keyword evidence="4" id="KW-0067">ATP-binding</keyword>
<dbReference type="InterPro" id="IPR050615">
    <property type="entry name" value="ATP-dep_DNA_Helicase"/>
</dbReference>
<dbReference type="Proteomes" id="UP000181981">
    <property type="component" value="Unassembled WGS sequence"/>
</dbReference>
<evidence type="ECO:0000256" key="4">
    <source>
        <dbReference type="ARBA" id="ARBA00022840"/>
    </source>
</evidence>
<dbReference type="Pfam" id="PF04851">
    <property type="entry name" value="ResIII"/>
    <property type="match status" value="1"/>
</dbReference>
<dbReference type="EMBL" id="FOHT01000024">
    <property type="protein sequence ID" value="SET80494.1"/>
    <property type="molecule type" value="Genomic_DNA"/>
</dbReference>
<dbReference type="SUPFAM" id="SSF52540">
    <property type="entry name" value="P-loop containing nucleoside triphosphate hydrolases"/>
    <property type="match status" value="2"/>
</dbReference>
<sequence>MLFEKNHINLYKSLFRGRTDIYAVRWEKNGRSGYMSVYKVDWTDYNKHKAQGGTFKNYKNKEYLPFDNSAIEAHFSGKETCGIYPLLEDNTSYFIAVDFDKQNWLETILKLQNTCSAFKIPSYIERSRSGNGGHLWIFFENAFPAQQSRKIMFELLRHANIISHFEKEPSFDRLFPNQDYHSGKGMGNLIALPFQGKSIANGNSCFINPKSFEPIENQWKFLESIKKVSISELKNLYEKLFDVQPNEVFVSSPEFNKPYELEIVISNQIYLKRTQLSQKLIVFLREQLNFYNSDYLAKKNLGKSVFNTEKFFKLIEESENEVMIPRGFSASLVQFCTKEKIPFKIIDRREKKDSIDFDSEITLQDHQEIALEKIREKDFGVIVSPPGSGKTVIGLEIIAEKRQPALIIVHRKQLFDQWIERIQDFLKIPKKEIGQFGNQKKKIGKQITIAMIQSLSRLDDYNEVANAFGTIIIDECHHIPAKSFREAIVNFNAFYLYGLTATPKRKNNDQKLIFVYIGNILYQVNQQKFLAERNIQTEINIKETELFAPFDYKIDKYETISRILVHDTQRNSLILQDVENNAKRFKTILILSERKAHVDILNLYLKDKYETITIHGDDAESARKSKIEQIKQGHFKIVISTGQFFGEGIDISNLECLFIVYPFAFEGKLIQYIGRIQRSKNPPVIFDYRDSKIDYFEKMFKQRKRYYNKLLK</sequence>
<dbReference type="PROSITE" id="PS51192">
    <property type="entry name" value="HELICASE_ATP_BIND_1"/>
    <property type="match status" value="1"/>
</dbReference>
<name>A0A1I0H9S0_9BACT</name>
<feature type="domain" description="Helicase ATP-binding" evidence="5">
    <location>
        <begin position="371"/>
        <end position="521"/>
    </location>
</feature>
<dbReference type="Pfam" id="PF00271">
    <property type="entry name" value="Helicase_C"/>
    <property type="match status" value="1"/>
</dbReference>
<evidence type="ECO:0000313" key="7">
    <source>
        <dbReference type="EMBL" id="SET80494.1"/>
    </source>
</evidence>
<gene>
    <name evidence="7" type="ORF">SAMN05444285_1246</name>
</gene>
<dbReference type="SMART" id="SM00487">
    <property type="entry name" value="DEXDc"/>
    <property type="match status" value="1"/>
</dbReference>
<dbReference type="OrthoDB" id="9759819at2"/>
<dbReference type="InterPro" id="IPR027417">
    <property type="entry name" value="P-loop_NTPase"/>
</dbReference>
<dbReference type="GO" id="GO:0016787">
    <property type="term" value="F:hydrolase activity"/>
    <property type="evidence" value="ECO:0007669"/>
    <property type="project" value="UniProtKB-KW"/>
</dbReference>
<evidence type="ECO:0008006" key="9">
    <source>
        <dbReference type="Google" id="ProtNLM"/>
    </source>
</evidence>
<dbReference type="PANTHER" id="PTHR11274">
    <property type="entry name" value="RAD25/XP-B DNA REPAIR HELICASE"/>
    <property type="match status" value="1"/>
</dbReference>
<dbReference type="GO" id="GO:0003677">
    <property type="term" value="F:DNA binding"/>
    <property type="evidence" value="ECO:0007669"/>
    <property type="project" value="InterPro"/>
</dbReference>
<evidence type="ECO:0000256" key="1">
    <source>
        <dbReference type="ARBA" id="ARBA00022741"/>
    </source>
</evidence>
<evidence type="ECO:0000256" key="2">
    <source>
        <dbReference type="ARBA" id="ARBA00022801"/>
    </source>
</evidence>
<dbReference type="RefSeq" id="WP_074780781.1">
    <property type="nucleotide sequence ID" value="NZ_FOHT01000024.1"/>
</dbReference>
<dbReference type="InterPro" id="IPR001650">
    <property type="entry name" value="Helicase_C-like"/>
</dbReference>
<proteinExistence type="predicted"/>
<protein>
    <recommendedName>
        <fullName evidence="9">Restriction endonuclease subunit R</fullName>
    </recommendedName>
</protein>
<dbReference type="Gene3D" id="3.40.50.300">
    <property type="entry name" value="P-loop containing nucleotide triphosphate hydrolases"/>
    <property type="match status" value="2"/>
</dbReference>
<feature type="domain" description="Helicase C-terminal" evidence="6">
    <location>
        <begin position="577"/>
        <end position="712"/>
    </location>
</feature>
<organism evidence="7 8">
    <name type="scientific">Draconibacterium orientale</name>
    <dbReference type="NCBI Taxonomy" id="1168034"/>
    <lineage>
        <taxon>Bacteria</taxon>
        <taxon>Pseudomonadati</taxon>
        <taxon>Bacteroidota</taxon>
        <taxon>Bacteroidia</taxon>
        <taxon>Marinilabiliales</taxon>
        <taxon>Prolixibacteraceae</taxon>
        <taxon>Draconibacterium</taxon>
    </lineage>
</organism>
<dbReference type="GO" id="GO:0004386">
    <property type="term" value="F:helicase activity"/>
    <property type="evidence" value="ECO:0007669"/>
    <property type="project" value="UniProtKB-KW"/>
</dbReference>
<keyword evidence="3" id="KW-0347">Helicase</keyword>
<dbReference type="AlphaFoldDB" id="A0A1I0H9S0"/>
<reference evidence="7 8" key="1">
    <citation type="submission" date="2016-10" db="EMBL/GenBank/DDBJ databases">
        <authorList>
            <person name="de Groot N.N."/>
        </authorList>
    </citation>
    <scope>NUCLEOTIDE SEQUENCE [LARGE SCALE GENOMIC DNA]</scope>
    <source>
        <strain evidence="7 8">DSM 25947</strain>
    </source>
</reference>